<gene>
    <name evidence="3" type="ORF">NCTC10571_01823</name>
</gene>
<name>A0A378NTG3_9FIRM</name>
<dbReference type="Proteomes" id="UP000255234">
    <property type="component" value="Unassembled WGS sequence"/>
</dbReference>
<dbReference type="SUPFAM" id="SSF82771">
    <property type="entry name" value="GIY-YIG endonuclease"/>
    <property type="match status" value="1"/>
</dbReference>
<dbReference type="Gene3D" id="3.40.1440.10">
    <property type="entry name" value="GIY-YIG endonuclease"/>
    <property type="match status" value="1"/>
</dbReference>
<dbReference type="Pfam" id="PF01541">
    <property type="entry name" value="GIY-YIG"/>
    <property type="match status" value="1"/>
</dbReference>
<accession>A0A378NTG3</accession>
<feature type="domain" description="GIY-YIG" evidence="2">
    <location>
        <begin position="1"/>
        <end position="76"/>
    </location>
</feature>
<dbReference type="InterPro" id="IPR000305">
    <property type="entry name" value="GIY-YIG_endonuc"/>
</dbReference>
<dbReference type="EMBL" id="UGPP01000001">
    <property type="protein sequence ID" value="STY71661.1"/>
    <property type="molecule type" value="Genomic_DNA"/>
</dbReference>
<comment type="similarity">
    <text evidence="1">Belongs to the UPF0213 family.</text>
</comment>
<dbReference type="RefSeq" id="WP_022228385.1">
    <property type="nucleotide sequence ID" value="NZ_UGPP01000001.1"/>
</dbReference>
<sequence length="81" mass="9493">MNCYTYMVQCSDGTLYTGWTNDLKKRLEKHNAGKGARYTRGRLPVKLVYYEVFATKSEAMKREAQIKKLSRKQKLLFIINP</sequence>
<dbReference type="InterPro" id="IPR050190">
    <property type="entry name" value="UPF0213_domain"/>
</dbReference>
<proteinExistence type="inferred from homology"/>
<dbReference type="AlphaFoldDB" id="A0A378NTG3"/>
<dbReference type="PANTHER" id="PTHR34477:SF1">
    <property type="entry name" value="UPF0213 PROTEIN YHBQ"/>
    <property type="match status" value="1"/>
</dbReference>
<dbReference type="InterPro" id="IPR035901">
    <property type="entry name" value="GIY-YIG_endonuc_sf"/>
</dbReference>
<evidence type="ECO:0000256" key="1">
    <source>
        <dbReference type="ARBA" id="ARBA00007435"/>
    </source>
</evidence>
<evidence type="ECO:0000313" key="4">
    <source>
        <dbReference type="Proteomes" id="UP000255234"/>
    </source>
</evidence>
<evidence type="ECO:0000259" key="2">
    <source>
        <dbReference type="PROSITE" id="PS50164"/>
    </source>
</evidence>
<dbReference type="PROSITE" id="PS50164">
    <property type="entry name" value="GIY_YIG"/>
    <property type="match status" value="1"/>
</dbReference>
<dbReference type="PANTHER" id="PTHR34477">
    <property type="entry name" value="UPF0213 PROTEIN YHBQ"/>
    <property type="match status" value="1"/>
</dbReference>
<evidence type="ECO:0000313" key="3">
    <source>
        <dbReference type="EMBL" id="STY71661.1"/>
    </source>
</evidence>
<dbReference type="CDD" id="cd10456">
    <property type="entry name" value="GIY-YIG_UPF0213"/>
    <property type="match status" value="1"/>
</dbReference>
<organism evidence="3 4">
    <name type="scientific">Megamonas hypermegale</name>
    <dbReference type="NCBI Taxonomy" id="158847"/>
    <lineage>
        <taxon>Bacteria</taxon>
        <taxon>Bacillati</taxon>
        <taxon>Bacillota</taxon>
        <taxon>Negativicutes</taxon>
        <taxon>Selenomonadales</taxon>
        <taxon>Selenomonadaceae</taxon>
        <taxon>Megamonas</taxon>
    </lineage>
</organism>
<protein>
    <submittedName>
        <fullName evidence="3">GIY-YIG nuclease superfamily protein</fullName>
    </submittedName>
</protein>
<reference evidence="3 4" key="1">
    <citation type="submission" date="2018-06" db="EMBL/GenBank/DDBJ databases">
        <authorList>
            <consortium name="Pathogen Informatics"/>
            <person name="Doyle S."/>
        </authorList>
    </citation>
    <scope>NUCLEOTIDE SEQUENCE [LARGE SCALE GENOMIC DNA]</scope>
    <source>
        <strain evidence="3 4">NCTC10571</strain>
    </source>
</reference>